<dbReference type="GO" id="GO:0071555">
    <property type="term" value="P:cell wall organization"/>
    <property type="evidence" value="ECO:0007669"/>
    <property type="project" value="InterPro"/>
</dbReference>
<evidence type="ECO:0000313" key="8">
    <source>
        <dbReference type="EMBL" id="QXT39756.1"/>
    </source>
</evidence>
<evidence type="ECO:0000256" key="5">
    <source>
        <dbReference type="ARBA" id="ARBA00023136"/>
    </source>
</evidence>
<dbReference type="Pfam" id="PF07694">
    <property type="entry name" value="5TM-5TMR_LYT"/>
    <property type="match status" value="1"/>
</dbReference>
<sequence length="393" mass="42410">MSYSIIFDVIIALGLTALLAEAYGLVRRKCAGRFFAPSLLGVLFGLMALVQMNIPIEPIEGVIIDFRNIPIALAGAFLGWRGLLPCLALAMGTRIGLGGVGLESGLWAMIIAGVAGLAWARKAVHIDARGFGSFLALGLAMSCHLFAALLLPREIAIWFITTAAAPLLVINMVAVPLLAALLERENRHIRKENRLSASATHDPVSGLLLGPAFMREVTNAYTARAFGTFAGFLTITPERSILRSAIDLFTEPAQSPLDRQALAGYLEHANLAGLCADGRILVPLSAEEVHHFSRVKANLNLALRNAPSAASGTVVSVSLREISDPVEFMRYTETAHVSAVVDWGSEIRARKARDQGDESKTTAPRADIFDHKKHALLFAKADFLIERKRNFAP</sequence>
<evidence type="ECO:0000256" key="4">
    <source>
        <dbReference type="ARBA" id="ARBA00022989"/>
    </source>
</evidence>
<feature type="transmembrane region" description="Helical" evidence="6">
    <location>
        <begin position="34"/>
        <end position="50"/>
    </location>
</feature>
<evidence type="ECO:0000313" key="9">
    <source>
        <dbReference type="Proteomes" id="UP000825009"/>
    </source>
</evidence>
<proteinExistence type="predicted"/>
<keyword evidence="2" id="KW-1003">Cell membrane</keyword>
<organism evidence="8 9">
    <name type="scientific">Gymnodinialimonas ceratoperidinii</name>
    <dbReference type="NCBI Taxonomy" id="2856823"/>
    <lineage>
        <taxon>Bacteria</taxon>
        <taxon>Pseudomonadati</taxon>
        <taxon>Pseudomonadota</taxon>
        <taxon>Alphaproteobacteria</taxon>
        <taxon>Rhodobacterales</taxon>
        <taxon>Paracoccaceae</taxon>
        <taxon>Gymnodinialimonas</taxon>
    </lineage>
</organism>
<feature type="transmembrane region" description="Helical" evidence="6">
    <location>
        <begin position="71"/>
        <end position="91"/>
    </location>
</feature>
<feature type="transmembrane region" description="Helical" evidence="6">
    <location>
        <begin position="97"/>
        <end position="119"/>
    </location>
</feature>
<evidence type="ECO:0000256" key="3">
    <source>
        <dbReference type="ARBA" id="ARBA00022692"/>
    </source>
</evidence>
<dbReference type="GO" id="GO:0005886">
    <property type="term" value="C:plasma membrane"/>
    <property type="evidence" value="ECO:0007669"/>
    <property type="project" value="UniProtKB-SubCell"/>
</dbReference>
<comment type="subcellular location">
    <subcellularLocation>
        <location evidence="1">Cell membrane</location>
        <topology evidence="1">Multi-pass membrane protein</topology>
    </subcellularLocation>
</comment>
<reference evidence="8 9" key="1">
    <citation type="submission" date="2021-07" db="EMBL/GenBank/DDBJ databases">
        <title>A novel Jannaschia species isolated from marine dinoflagellate Ceratoperidinium margalefii.</title>
        <authorList>
            <person name="Jiang Y."/>
            <person name="Li Z."/>
        </authorList>
    </citation>
    <scope>NUCLEOTIDE SEQUENCE [LARGE SCALE GENOMIC DNA]</scope>
    <source>
        <strain evidence="8 9">J12C1-MA-4</strain>
    </source>
</reference>
<protein>
    <recommendedName>
        <fullName evidence="7">Signal transduction histidine kinase 5TM receptor LytS transmembrane region domain-containing protein</fullName>
    </recommendedName>
</protein>
<keyword evidence="4 6" id="KW-1133">Transmembrane helix</keyword>
<feature type="domain" description="Signal transduction histidine kinase 5TM receptor LytS transmembrane region" evidence="7">
    <location>
        <begin position="33"/>
        <end position="184"/>
    </location>
</feature>
<dbReference type="EMBL" id="CP079194">
    <property type="protein sequence ID" value="QXT39756.1"/>
    <property type="molecule type" value="Genomic_DNA"/>
</dbReference>
<evidence type="ECO:0000256" key="6">
    <source>
        <dbReference type="SAM" id="Phobius"/>
    </source>
</evidence>
<dbReference type="InterPro" id="IPR011620">
    <property type="entry name" value="Sig_transdc_His_kinase_LytS_TM"/>
</dbReference>
<keyword evidence="5 6" id="KW-0472">Membrane</keyword>
<dbReference type="AlphaFoldDB" id="A0A8F6YB65"/>
<feature type="transmembrane region" description="Helical" evidence="6">
    <location>
        <begin position="157"/>
        <end position="182"/>
    </location>
</feature>
<gene>
    <name evidence="8" type="ORF">KYE46_00390</name>
</gene>
<keyword evidence="3 6" id="KW-0812">Transmembrane</keyword>
<name>A0A8F6YB65_9RHOB</name>
<dbReference type="GO" id="GO:0000155">
    <property type="term" value="F:phosphorelay sensor kinase activity"/>
    <property type="evidence" value="ECO:0007669"/>
    <property type="project" value="InterPro"/>
</dbReference>
<dbReference type="Proteomes" id="UP000825009">
    <property type="component" value="Chromosome"/>
</dbReference>
<keyword evidence="9" id="KW-1185">Reference proteome</keyword>
<dbReference type="KEGG" id="gce:KYE46_00390"/>
<evidence type="ECO:0000256" key="2">
    <source>
        <dbReference type="ARBA" id="ARBA00022475"/>
    </source>
</evidence>
<evidence type="ECO:0000259" key="7">
    <source>
        <dbReference type="Pfam" id="PF07694"/>
    </source>
</evidence>
<evidence type="ECO:0000256" key="1">
    <source>
        <dbReference type="ARBA" id="ARBA00004651"/>
    </source>
</evidence>
<accession>A0A8F6YB65</accession>
<feature type="transmembrane region" description="Helical" evidence="6">
    <location>
        <begin position="131"/>
        <end position="151"/>
    </location>
</feature>
<dbReference type="RefSeq" id="WP_219002641.1">
    <property type="nucleotide sequence ID" value="NZ_CP079194.1"/>
</dbReference>